<sequence length="210" mass="24155">MAIVTERGIATIYVRTYEFGYKQLGPFLLIGAIAATITVMLVLYQYEKFDGLYLNARVLPAGTAPVANTIIIVMLFVNLLALISTIALRLVNKRRLIKATLSSTFQSKENRTTSNLLFWIASIQFATFVLTDIITLSVRVFLSQSRYITAFKENADLFNFYTIFLPFFTTVYYRRVRQRCIRDIRNNLNIKAIGSEGWKNYSAVTQERWK</sequence>
<dbReference type="Pfam" id="PF10292">
    <property type="entry name" value="7TM_GPCR_Srab"/>
    <property type="match status" value="1"/>
</dbReference>
<keyword evidence="8" id="KW-1185">Reference proteome</keyword>
<comment type="subcellular location">
    <subcellularLocation>
        <location evidence="1">Membrane</location>
        <topology evidence="1">Multi-pass membrane protein</topology>
    </subcellularLocation>
</comment>
<keyword evidence="3 6" id="KW-0812">Transmembrane</keyword>
<evidence type="ECO:0000256" key="3">
    <source>
        <dbReference type="ARBA" id="ARBA00022692"/>
    </source>
</evidence>
<keyword evidence="5 6" id="KW-0472">Membrane</keyword>
<proteinExistence type="inferred from homology"/>
<reference evidence="7 8" key="1">
    <citation type="submission" date="2014-03" db="EMBL/GenBank/DDBJ databases">
        <title>Draft genome of the hookworm Oesophagostomum dentatum.</title>
        <authorList>
            <person name="Mitreva M."/>
        </authorList>
    </citation>
    <scope>NUCLEOTIDE SEQUENCE [LARGE SCALE GENOMIC DNA]</scope>
    <source>
        <strain evidence="7 8">OD-Hann</strain>
    </source>
</reference>
<evidence type="ECO:0000256" key="6">
    <source>
        <dbReference type="SAM" id="Phobius"/>
    </source>
</evidence>
<evidence type="ECO:0000256" key="2">
    <source>
        <dbReference type="ARBA" id="ARBA00006860"/>
    </source>
</evidence>
<dbReference type="AlphaFoldDB" id="A0A0B1RZ98"/>
<dbReference type="GO" id="GO:0004888">
    <property type="term" value="F:transmembrane signaling receptor activity"/>
    <property type="evidence" value="ECO:0007669"/>
    <property type="project" value="InterPro"/>
</dbReference>
<feature type="transmembrane region" description="Helical" evidence="6">
    <location>
        <begin position="158"/>
        <end position="176"/>
    </location>
</feature>
<dbReference type="PANTHER" id="PTHR31216">
    <property type="entry name" value="SERPENTINE RECEPTOR CLASS BETA-1-RELATED-RELATED"/>
    <property type="match status" value="1"/>
</dbReference>
<dbReference type="OrthoDB" id="5847472at2759"/>
<protein>
    <submittedName>
        <fullName evidence="7">Uncharacterized protein</fullName>
    </submittedName>
</protein>
<dbReference type="EMBL" id="KN611647">
    <property type="protein sequence ID" value="KHJ76547.1"/>
    <property type="molecule type" value="Genomic_DNA"/>
</dbReference>
<dbReference type="Proteomes" id="UP000053660">
    <property type="component" value="Unassembled WGS sequence"/>
</dbReference>
<evidence type="ECO:0000256" key="4">
    <source>
        <dbReference type="ARBA" id="ARBA00022989"/>
    </source>
</evidence>
<accession>A0A0B1RZ98</accession>
<gene>
    <name evidence="7" type="ORF">OESDEN_23833</name>
</gene>
<dbReference type="InterPro" id="IPR019408">
    <property type="entry name" value="7TM_GPCR_serpentine_rcpt_Srab"/>
</dbReference>
<evidence type="ECO:0000313" key="7">
    <source>
        <dbReference type="EMBL" id="KHJ76547.1"/>
    </source>
</evidence>
<dbReference type="InterPro" id="IPR002184">
    <property type="entry name" value="7TM_GPCR_serpentine_rcpt_Srb"/>
</dbReference>
<name>A0A0B1RZ98_OESDE</name>
<dbReference type="GO" id="GO:0007606">
    <property type="term" value="P:sensory perception of chemical stimulus"/>
    <property type="evidence" value="ECO:0007669"/>
    <property type="project" value="InterPro"/>
</dbReference>
<feature type="transmembrane region" description="Helical" evidence="6">
    <location>
        <begin position="66"/>
        <end position="88"/>
    </location>
</feature>
<organism evidence="7 8">
    <name type="scientific">Oesophagostomum dentatum</name>
    <name type="common">Nodular worm</name>
    <dbReference type="NCBI Taxonomy" id="61180"/>
    <lineage>
        <taxon>Eukaryota</taxon>
        <taxon>Metazoa</taxon>
        <taxon>Ecdysozoa</taxon>
        <taxon>Nematoda</taxon>
        <taxon>Chromadorea</taxon>
        <taxon>Rhabditida</taxon>
        <taxon>Rhabditina</taxon>
        <taxon>Rhabditomorpha</taxon>
        <taxon>Strongyloidea</taxon>
        <taxon>Strongylidae</taxon>
        <taxon>Oesophagostomum</taxon>
    </lineage>
</organism>
<evidence type="ECO:0000256" key="1">
    <source>
        <dbReference type="ARBA" id="ARBA00004141"/>
    </source>
</evidence>
<feature type="transmembrane region" description="Helical" evidence="6">
    <location>
        <begin position="24"/>
        <end position="46"/>
    </location>
</feature>
<evidence type="ECO:0000313" key="8">
    <source>
        <dbReference type="Proteomes" id="UP000053660"/>
    </source>
</evidence>
<feature type="transmembrane region" description="Helical" evidence="6">
    <location>
        <begin position="116"/>
        <end position="138"/>
    </location>
</feature>
<dbReference type="PANTHER" id="PTHR31216:SF11">
    <property type="entry name" value="SERPENTINE RECEPTOR CLASS BETA-16-RELATED"/>
    <property type="match status" value="1"/>
</dbReference>
<evidence type="ECO:0000256" key="5">
    <source>
        <dbReference type="ARBA" id="ARBA00023136"/>
    </source>
</evidence>
<dbReference type="GO" id="GO:0016020">
    <property type="term" value="C:membrane"/>
    <property type="evidence" value="ECO:0007669"/>
    <property type="project" value="UniProtKB-SubCell"/>
</dbReference>
<comment type="similarity">
    <text evidence="2">Belongs to the nematode receptor-like protein srb family.</text>
</comment>
<keyword evidence="4 6" id="KW-1133">Transmembrane helix</keyword>